<accession>A0A814KDF0</accession>
<reference evidence="2" key="1">
    <citation type="submission" date="2021-02" db="EMBL/GenBank/DDBJ databases">
        <authorList>
            <person name="Nowell W R."/>
        </authorList>
    </citation>
    <scope>NUCLEOTIDE SEQUENCE</scope>
</reference>
<protein>
    <submittedName>
        <fullName evidence="2">Uncharacterized protein</fullName>
    </submittedName>
</protein>
<comment type="caution">
    <text evidence="2">The sequence shown here is derived from an EMBL/GenBank/DDBJ whole genome shotgun (WGS) entry which is preliminary data.</text>
</comment>
<name>A0A814KDF0_9BILA</name>
<sequence length="120" mass="14464">MEIFTDYYHLSSTNHYSQSNHDFKSVEELRQLKPTWNFFTINKTNHHGTNIINHFQPNFNHLSSEIKLNETRLLMCELQMLIDFQYVLCCMFSNVSRLVQILRHQHRTTTISLDRPWYAT</sequence>
<dbReference type="EMBL" id="CAJNOH010000257">
    <property type="protein sequence ID" value="CAF0971517.1"/>
    <property type="molecule type" value="Genomic_DNA"/>
</dbReference>
<dbReference type="Proteomes" id="UP000663854">
    <property type="component" value="Unassembled WGS sequence"/>
</dbReference>
<dbReference type="Proteomes" id="UP000663870">
    <property type="component" value="Unassembled WGS sequence"/>
</dbReference>
<dbReference type="EMBL" id="CAJNOL010000408">
    <property type="protein sequence ID" value="CAF1050984.1"/>
    <property type="molecule type" value="Genomic_DNA"/>
</dbReference>
<organism evidence="2 3">
    <name type="scientific">Rotaria sordida</name>
    <dbReference type="NCBI Taxonomy" id="392033"/>
    <lineage>
        <taxon>Eukaryota</taxon>
        <taxon>Metazoa</taxon>
        <taxon>Spiralia</taxon>
        <taxon>Gnathifera</taxon>
        <taxon>Rotifera</taxon>
        <taxon>Eurotatoria</taxon>
        <taxon>Bdelloidea</taxon>
        <taxon>Philodinida</taxon>
        <taxon>Philodinidae</taxon>
        <taxon>Rotaria</taxon>
    </lineage>
</organism>
<evidence type="ECO:0000313" key="1">
    <source>
        <dbReference type="EMBL" id="CAF0971517.1"/>
    </source>
</evidence>
<proteinExistence type="predicted"/>
<gene>
    <name evidence="2" type="ORF">JXQ802_LOCUS16654</name>
    <name evidence="1" type="ORF">PYM288_LOCUS13135</name>
</gene>
<keyword evidence="3" id="KW-1185">Reference proteome</keyword>
<evidence type="ECO:0000313" key="2">
    <source>
        <dbReference type="EMBL" id="CAF1050984.1"/>
    </source>
</evidence>
<dbReference type="AlphaFoldDB" id="A0A814KDF0"/>
<evidence type="ECO:0000313" key="3">
    <source>
        <dbReference type="Proteomes" id="UP000663870"/>
    </source>
</evidence>